<name>A0A1E4RHN0_9ASCO</name>
<dbReference type="Proteomes" id="UP000095085">
    <property type="component" value="Unassembled WGS sequence"/>
</dbReference>
<sequence length="170" mass="19560">MFIIPEFNTGNHNVQTYKGTVEDLNDALLVLEGTRLGILPNIKRRLNTMERKYINANSVFAWNETECGMKRWTDGKNWSASKVSGPFLTYRELDNNKNFKINGLVKQSFSLITKQNQKLHLISYISSDPNVVKGTTPTNDSKLNKLSLDSNIYQDRLINYDREKNLIKKS</sequence>
<dbReference type="PANTHER" id="PTHR28027">
    <property type="entry name" value="TRANSCRIPTIONAL REGULATOR MIT1"/>
    <property type="match status" value="1"/>
</dbReference>
<keyword evidence="2" id="KW-1185">Reference proteome</keyword>
<dbReference type="AlphaFoldDB" id="A0A1E4RHN0"/>
<proteinExistence type="predicted"/>
<dbReference type="STRING" id="984485.A0A1E4RHN0"/>
<reference evidence="2" key="1">
    <citation type="submission" date="2016-05" db="EMBL/GenBank/DDBJ databases">
        <title>Comparative genomics of biotechnologically important yeasts.</title>
        <authorList>
            <consortium name="DOE Joint Genome Institute"/>
            <person name="Riley R."/>
            <person name="Haridas S."/>
            <person name="Wolfe K.H."/>
            <person name="Lopes M.R."/>
            <person name="Hittinger C.T."/>
            <person name="Goker M."/>
            <person name="Salamov A."/>
            <person name="Wisecaver J."/>
            <person name="Long T.M."/>
            <person name="Aerts A.L."/>
            <person name="Barry K."/>
            <person name="Choi C."/>
            <person name="Clum A."/>
            <person name="Coughlan A.Y."/>
            <person name="Deshpande S."/>
            <person name="Douglass A.P."/>
            <person name="Hanson S.J."/>
            <person name="Klenk H.-P."/>
            <person name="Labutti K."/>
            <person name="Lapidus A."/>
            <person name="Lindquist E."/>
            <person name="Lipzen A."/>
            <person name="Meier-Kolthoff J.P."/>
            <person name="Ohm R.A."/>
            <person name="Otillar R.P."/>
            <person name="Pangilinan J."/>
            <person name="Peng Y."/>
            <person name="Rokas A."/>
            <person name="Rosa C.A."/>
            <person name="Scheuner C."/>
            <person name="Sibirny A.A."/>
            <person name="Slot J.C."/>
            <person name="Stielow J.B."/>
            <person name="Sun H."/>
            <person name="Kurtzman C.P."/>
            <person name="Blackwell M."/>
            <person name="Grigoriev I.V."/>
            <person name="Jeffries T.W."/>
        </authorList>
    </citation>
    <scope>NUCLEOTIDE SEQUENCE [LARGE SCALE GENOMIC DNA]</scope>
    <source>
        <strain evidence="2">NRRL Y-1933</strain>
    </source>
</reference>
<evidence type="ECO:0008006" key="3">
    <source>
        <dbReference type="Google" id="ProtNLM"/>
    </source>
</evidence>
<feature type="non-terminal residue" evidence="1">
    <location>
        <position position="170"/>
    </location>
</feature>
<dbReference type="Pfam" id="PF09729">
    <property type="entry name" value="Gti1_Pac2"/>
    <property type="match status" value="1"/>
</dbReference>
<organism evidence="1 2">
    <name type="scientific">Hyphopichia burtonii NRRL Y-1933</name>
    <dbReference type="NCBI Taxonomy" id="984485"/>
    <lineage>
        <taxon>Eukaryota</taxon>
        <taxon>Fungi</taxon>
        <taxon>Dikarya</taxon>
        <taxon>Ascomycota</taxon>
        <taxon>Saccharomycotina</taxon>
        <taxon>Pichiomycetes</taxon>
        <taxon>Debaryomycetaceae</taxon>
        <taxon>Hyphopichia</taxon>
    </lineage>
</organism>
<dbReference type="RefSeq" id="XP_020075682.1">
    <property type="nucleotide sequence ID" value="XM_020218776.1"/>
</dbReference>
<evidence type="ECO:0000313" key="2">
    <source>
        <dbReference type="Proteomes" id="UP000095085"/>
    </source>
</evidence>
<accession>A0A1E4RHN0</accession>
<protein>
    <recommendedName>
        <fullName evidence="3">cAMP-independent regulatory protein pac2</fullName>
    </recommendedName>
</protein>
<dbReference type="PANTHER" id="PTHR28027:SF1">
    <property type="entry name" value="CAMP INDEPENDENT REGULATORY PROTEIN (AFU_ORTHOLOGUE AFUA_3G09640)"/>
    <property type="match status" value="1"/>
</dbReference>
<dbReference type="EMBL" id="KV454542">
    <property type="protein sequence ID" value="ODV66615.1"/>
    <property type="molecule type" value="Genomic_DNA"/>
</dbReference>
<evidence type="ECO:0000313" key="1">
    <source>
        <dbReference type="EMBL" id="ODV66615.1"/>
    </source>
</evidence>
<gene>
    <name evidence="1" type="ORF">HYPBUDRAFT_110662</name>
</gene>
<dbReference type="GO" id="GO:0003677">
    <property type="term" value="F:DNA binding"/>
    <property type="evidence" value="ECO:0007669"/>
    <property type="project" value="TreeGrafter"/>
</dbReference>
<dbReference type="OrthoDB" id="5572844at2759"/>
<dbReference type="InterPro" id="IPR018608">
    <property type="entry name" value="Gti1/Pac2"/>
</dbReference>
<dbReference type="GeneID" id="30993326"/>